<accession>A0A021VRA6</accession>
<dbReference type="PANTHER" id="PTHR31616:SF0">
    <property type="entry name" value="GLUCAN 1,4-ALPHA-GLUCOSIDASE"/>
    <property type="match status" value="1"/>
</dbReference>
<dbReference type="Gene3D" id="1.50.10.10">
    <property type="match status" value="1"/>
</dbReference>
<keyword evidence="2" id="KW-0378">Hydrolase</keyword>
<proteinExistence type="predicted"/>
<dbReference type="InterPro" id="IPR012341">
    <property type="entry name" value="6hp_glycosidase-like_sf"/>
</dbReference>
<dbReference type="InterPro" id="IPR006311">
    <property type="entry name" value="TAT_signal"/>
</dbReference>
<dbReference type="EMBL" id="AXCW01000077">
    <property type="protein sequence ID" value="EYR63671.1"/>
    <property type="molecule type" value="Genomic_DNA"/>
</dbReference>
<dbReference type="GO" id="GO:0005975">
    <property type="term" value="P:carbohydrate metabolic process"/>
    <property type="evidence" value="ECO:0007669"/>
    <property type="project" value="InterPro"/>
</dbReference>
<dbReference type="InterPro" id="IPR008928">
    <property type="entry name" value="6-hairpin_glycosidase_sf"/>
</dbReference>
<dbReference type="PROSITE" id="PS51318">
    <property type="entry name" value="TAT"/>
    <property type="match status" value="1"/>
</dbReference>
<name>A0A021VRA6_9CELL</name>
<protein>
    <submittedName>
        <fullName evidence="2">Glycoside hydrolase family 15</fullName>
    </submittedName>
</protein>
<feature type="chain" id="PRO_5039712105" evidence="1">
    <location>
        <begin position="20"/>
        <end position="425"/>
    </location>
</feature>
<evidence type="ECO:0000313" key="2">
    <source>
        <dbReference type="EMBL" id="EYR63671.1"/>
    </source>
</evidence>
<dbReference type="GO" id="GO:0004553">
    <property type="term" value="F:hydrolase activity, hydrolyzing O-glycosyl compounds"/>
    <property type="evidence" value="ECO:0007669"/>
    <property type="project" value="TreeGrafter"/>
</dbReference>
<evidence type="ECO:0000313" key="3">
    <source>
        <dbReference type="Proteomes" id="UP000019753"/>
    </source>
</evidence>
<sequence length="425" mass="44725">MRRVPHARRRLLACGAALAAVGLVTTGASSPVEPSYARIALYSEGVALDADGVPRLVPVGAAVVDDPVQRARQDAWLAAGRVPGPDRYRGMAEQALRDLDALVLEDGASLAAGSPYWRYVWPRDASFTAAALARSGHPDDAHAVLAYLARMQASSTVDGVLQARYLPDGSGGVPDARPAQLDGSGWVLWGVAQWYAAAGPGRDAQLEELRELVVSSVGTIRAHVDPVSGLPPAFPDYWEVRERRPTLGTLAPLLAGTRAAAPVLAALGEPPAGDLVARLERGVEGHFAPSYPRRLGGSAQDTAVAWLMPPFGAPDPQVTAAWQDAAAGMARPAGGLAPGEDWKRDGVSWTPETAMWALTAAASGDVEQAEHWLDWLDRHRTARGSLPEKVLHDGSPAAVAPLAWTASTVLLALDELDRQGAVSDP</sequence>
<dbReference type="AlphaFoldDB" id="A0A021VRA6"/>
<dbReference type="PANTHER" id="PTHR31616">
    <property type="entry name" value="TREHALASE"/>
    <property type="match status" value="1"/>
</dbReference>
<gene>
    <name evidence="2" type="ORF">N866_19020</name>
</gene>
<dbReference type="SUPFAM" id="SSF48208">
    <property type="entry name" value="Six-hairpin glycosidases"/>
    <property type="match status" value="1"/>
</dbReference>
<feature type="signal peptide" evidence="1">
    <location>
        <begin position="1"/>
        <end position="19"/>
    </location>
</feature>
<dbReference type="Proteomes" id="UP000019753">
    <property type="component" value="Unassembled WGS sequence"/>
</dbReference>
<evidence type="ECO:0000256" key="1">
    <source>
        <dbReference type="SAM" id="SignalP"/>
    </source>
</evidence>
<comment type="caution">
    <text evidence="2">The sequence shown here is derived from an EMBL/GenBank/DDBJ whole genome shotgun (WGS) entry which is preliminary data.</text>
</comment>
<keyword evidence="1" id="KW-0732">Signal</keyword>
<organism evidence="2 3">
    <name type="scientific">Actinotalea ferrariae CF5-4</name>
    <dbReference type="NCBI Taxonomy" id="948458"/>
    <lineage>
        <taxon>Bacteria</taxon>
        <taxon>Bacillati</taxon>
        <taxon>Actinomycetota</taxon>
        <taxon>Actinomycetes</taxon>
        <taxon>Micrococcales</taxon>
        <taxon>Cellulomonadaceae</taxon>
        <taxon>Actinotalea</taxon>
    </lineage>
</organism>
<keyword evidence="3" id="KW-1185">Reference proteome</keyword>
<reference evidence="2 3" key="1">
    <citation type="submission" date="2014-01" db="EMBL/GenBank/DDBJ databases">
        <title>Actinotalea ferrariae CF5-4.</title>
        <authorList>
            <person name="Chen F."/>
            <person name="Li Y."/>
            <person name="Wang G."/>
        </authorList>
    </citation>
    <scope>NUCLEOTIDE SEQUENCE [LARGE SCALE GENOMIC DNA]</scope>
    <source>
        <strain evidence="2 3">CF5-4</strain>
    </source>
</reference>